<evidence type="ECO:0000256" key="2">
    <source>
        <dbReference type="ARBA" id="ARBA00002631"/>
    </source>
</evidence>
<dbReference type="NCBIfam" id="NF003591">
    <property type="entry name" value="PRK05254.1-4"/>
    <property type="match status" value="1"/>
</dbReference>
<accession>A0A0H5C4U7</accession>
<dbReference type="SMART" id="SM00986">
    <property type="entry name" value="UDG"/>
    <property type="match status" value="1"/>
</dbReference>
<dbReference type="InterPro" id="IPR002043">
    <property type="entry name" value="UDG_fam1"/>
</dbReference>
<dbReference type="EMBL" id="LN774881">
    <property type="protein sequence ID" value="CEN32001.1"/>
    <property type="molecule type" value="Genomic_DNA"/>
</dbReference>
<dbReference type="SUPFAM" id="SSF52141">
    <property type="entry name" value="Uracil-DNA glycosylase-like"/>
    <property type="match status" value="1"/>
</dbReference>
<dbReference type="InterPro" id="IPR036895">
    <property type="entry name" value="Uracil-DNA_glycosylase-like_sf"/>
</dbReference>
<dbReference type="InterPro" id="IPR005122">
    <property type="entry name" value="Uracil-DNA_glycosylase-like"/>
</dbReference>
<keyword evidence="6 9" id="KW-0227">DNA damage</keyword>
<dbReference type="PROSITE" id="PS00130">
    <property type="entry name" value="U_DNA_GLYCOSYLASE"/>
    <property type="match status" value="1"/>
</dbReference>
<evidence type="ECO:0000256" key="7">
    <source>
        <dbReference type="ARBA" id="ARBA00022801"/>
    </source>
</evidence>
<keyword evidence="9" id="KW-0963">Cytoplasm</keyword>
<dbReference type="EC" id="3.2.2.27" evidence="4 9"/>
<feature type="domain" description="Uracil-DNA glycosylase-like" evidence="12">
    <location>
        <begin position="49"/>
        <end position="210"/>
    </location>
</feature>
<dbReference type="STRING" id="1594731.WEOB_037"/>
<dbReference type="InterPro" id="IPR018085">
    <property type="entry name" value="Ura-DNA_Glyclase_AS"/>
</dbReference>
<comment type="similarity">
    <text evidence="3 9 11">Belongs to the uracil-DNA glycosylase (UDG) superfamily. UNG family.</text>
</comment>
<dbReference type="GO" id="GO:0005737">
    <property type="term" value="C:cytoplasm"/>
    <property type="evidence" value="ECO:0007669"/>
    <property type="project" value="UniProtKB-SubCell"/>
</dbReference>
<dbReference type="FunFam" id="3.40.470.10:FF:000001">
    <property type="entry name" value="Uracil-DNA glycosylase"/>
    <property type="match status" value="1"/>
</dbReference>
<dbReference type="Gene3D" id="3.40.470.10">
    <property type="entry name" value="Uracil-DNA glycosylase-like domain"/>
    <property type="match status" value="1"/>
</dbReference>
<evidence type="ECO:0000256" key="1">
    <source>
        <dbReference type="ARBA" id="ARBA00001400"/>
    </source>
</evidence>
<evidence type="ECO:0000256" key="8">
    <source>
        <dbReference type="ARBA" id="ARBA00023204"/>
    </source>
</evidence>
<dbReference type="NCBIfam" id="NF003588">
    <property type="entry name" value="PRK05254.1-1"/>
    <property type="match status" value="1"/>
</dbReference>
<dbReference type="GO" id="GO:0097510">
    <property type="term" value="P:base-excision repair, AP site formation via deaminated base removal"/>
    <property type="evidence" value="ECO:0007669"/>
    <property type="project" value="TreeGrafter"/>
</dbReference>
<dbReference type="NCBIfam" id="NF003589">
    <property type="entry name" value="PRK05254.1-2"/>
    <property type="match status" value="1"/>
</dbReference>
<sequence>MNNILTWRDVLSHEKKLLYFQKIFSFLNERYKLGVVIYPEKKNIFRALWLTDLMNVKIVIFGQDPYHNFNQADGLSFSVNPGVFPPPSLLNIYKELCRDIPDFVIPKCGCLSNWANQGVLLLNTILTVEHGKAYSHANLGWEIFTDKIVKILNVYRKGIIFLLWGLQAKKKEKIIDCNRHYILKSSHPSPFSVNKGFFGCRHFSKSNFLLQKQGIQPIHW</sequence>
<keyword evidence="8 9" id="KW-0234">DNA repair</keyword>
<evidence type="ECO:0000256" key="4">
    <source>
        <dbReference type="ARBA" id="ARBA00012030"/>
    </source>
</evidence>
<dbReference type="SMART" id="SM00987">
    <property type="entry name" value="UreE_C"/>
    <property type="match status" value="1"/>
</dbReference>
<evidence type="ECO:0000256" key="3">
    <source>
        <dbReference type="ARBA" id="ARBA00008184"/>
    </source>
</evidence>
<comment type="catalytic activity">
    <reaction evidence="1 9 11">
        <text>Hydrolyzes single-stranded DNA or mismatched double-stranded DNA and polynucleotides, releasing free uracil.</text>
        <dbReference type="EC" id="3.2.2.27"/>
    </reaction>
</comment>
<dbReference type="Proteomes" id="UP000242753">
    <property type="component" value="Chromosome I"/>
</dbReference>
<dbReference type="RefSeq" id="WP_281263909.1">
    <property type="nucleotide sequence ID" value="NZ_LN774881.1"/>
</dbReference>
<evidence type="ECO:0000256" key="6">
    <source>
        <dbReference type="ARBA" id="ARBA00022763"/>
    </source>
</evidence>
<comment type="function">
    <text evidence="2 9 11">Excises uracil residues from the DNA which can arise as a result of misincorporation of dUMP residues by DNA polymerase or due to deamination of cytosine.</text>
</comment>
<evidence type="ECO:0000256" key="9">
    <source>
        <dbReference type="HAMAP-Rule" id="MF_00148"/>
    </source>
</evidence>
<dbReference type="Pfam" id="PF03167">
    <property type="entry name" value="UDG"/>
    <property type="match status" value="1"/>
</dbReference>
<keyword evidence="7 9" id="KW-0378">Hydrolase</keyword>
<dbReference type="NCBIfam" id="TIGR00628">
    <property type="entry name" value="ung"/>
    <property type="match status" value="1"/>
</dbReference>
<dbReference type="NCBIfam" id="NF003592">
    <property type="entry name" value="PRK05254.1-5"/>
    <property type="match status" value="1"/>
</dbReference>
<dbReference type="AlphaFoldDB" id="A0A0H5C4U7"/>
<dbReference type="KEGG" id="wca:WEOB_037"/>
<feature type="active site" description="Proton acceptor" evidence="9 10">
    <location>
        <position position="64"/>
    </location>
</feature>
<comment type="subcellular location">
    <subcellularLocation>
        <location evidence="9">Cytoplasm</location>
    </subcellularLocation>
</comment>
<dbReference type="PANTHER" id="PTHR11264">
    <property type="entry name" value="URACIL-DNA GLYCOSYLASE"/>
    <property type="match status" value="1"/>
</dbReference>
<organism evidence="13 14">
    <name type="scientific">Candidatus Westeberhardia cardiocondylae</name>
    <dbReference type="NCBI Taxonomy" id="1594731"/>
    <lineage>
        <taxon>Bacteria</taxon>
        <taxon>Pseudomonadati</taxon>
        <taxon>Pseudomonadota</taxon>
        <taxon>Gammaproteobacteria</taxon>
        <taxon>Enterobacterales</taxon>
        <taxon>Enterobacteriaceae</taxon>
        <taxon>ant endosymbionts</taxon>
        <taxon>Candidatus Westeberhardia</taxon>
    </lineage>
</organism>
<protein>
    <recommendedName>
        <fullName evidence="5 9">Uracil-DNA glycosylase</fullName>
        <shortName evidence="9">UDG</shortName>
        <ecNumber evidence="4 9">3.2.2.27</ecNumber>
    </recommendedName>
</protein>
<dbReference type="PATRIC" id="fig|1594731.3.peg.30"/>
<reference evidence="14" key="1">
    <citation type="submission" date="2015-01" db="EMBL/GenBank/DDBJ databases">
        <authorList>
            <person name="Manzano-Marin A."/>
            <person name="Manzano-Marin A."/>
        </authorList>
    </citation>
    <scope>NUCLEOTIDE SEQUENCE [LARGE SCALE GENOMIC DNA]</scope>
    <source>
        <strain evidence="14">obscurior</strain>
    </source>
</reference>
<proteinExistence type="inferred from homology"/>
<dbReference type="HAMAP" id="MF_00148">
    <property type="entry name" value="UDG"/>
    <property type="match status" value="1"/>
</dbReference>
<evidence type="ECO:0000256" key="11">
    <source>
        <dbReference type="RuleBase" id="RU003780"/>
    </source>
</evidence>
<name>A0A0H5C4U7_9ENTR</name>
<dbReference type="GO" id="GO:0004844">
    <property type="term" value="F:uracil DNA N-glycosylase activity"/>
    <property type="evidence" value="ECO:0007669"/>
    <property type="project" value="UniProtKB-UniRule"/>
</dbReference>
<dbReference type="PANTHER" id="PTHR11264:SF0">
    <property type="entry name" value="URACIL-DNA GLYCOSYLASE"/>
    <property type="match status" value="1"/>
</dbReference>
<keyword evidence="14" id="KW-1185">Reference proteome</keyword>
<dbReference type="CDD" id="cd10027">
    <property type="entry name" value="UDG-F1-like"/>
    <property type="match status" value="1"/>
</dbReference>
<evidence type="ECO:0000313" key="13">
    <source>
        <dbReference type="EMBL" id="CEN32001.1"/>
    </source>
</evidence>
<evidence type="ECO:0000256" key="10">
    <source>
        <dbReference type="PROSITE-ProRule" id="PRU10072"/>
    </source>
</evidence>
<evidence type="ECO:0000256" key="5">
    <source>
        <dbReference type="ARBA" id="ARBA00018429"/>
    </source>
</evidence>
<evidence type="ECO:0000259" key="12">
    <source>
        <dbReference type="SMART" id="SM00986"/>
    </source>
</evidence>
<gene>
    <name evidence="9 13" type="primary">ung</name>
    <name evidence="13" type="ORF">WEOB_037</name>
</gene>
<evidence type="ECO:0000313" key="14">
    <source>
        <dbReference type="Proteomes" id="UP000242753"/>
    </source>
</evidence>